<evidence type="ECO:0000256" key="4">
    <source>
        <dbReference type="ARBA" id="ARBA00022723"/>
    </source>
</evidence>
<dbReference type="InterPro" id="IPR006311">
    <property type="entry name" value="TAT_signal"/>
</dbReference>
<keyword evidence="2 12" id="KW-0575">Peroxidase</keyword>
<evidence type="ECO:0000313" key="13">
    <source>
        <dbReference type="Proteomes" id="UP000297318"/>
    </source>
</evidence>
<gene>
    <name evidence="12" type="ORF">SERN_1663</name>
</gene>
<protein>
    <submittedName>
        <fullName evidence="12">Putative Dyp-type peroxidase</fullName>
    </submittedName>
</protein>
<keyword evidence="4" id="KW-0479">Metal-binding</keyword>
<reference evidence="12 13" key="1">
    <citation type="submission" date="2018-11" db="EMBL/GenBank/DDBJ databases">
        <title>Complete genome sequencing of the Actinobacteria Serinibacter sp. K3-2.</title>
        <authorList>
            <person name="Rakitin A.L."/>
            <person name="Beletsky A.V."/>
            <person name="Mardanov A.V."/>
            <person name="Ravin N.V."/>
            <person name="Gromova A.S."/>
            <person name="Filippova S.N."/>
            <person name="Gal'Chenko V.F."/>
        </authorList>
    </citation>
    <scope>NUCLEOTIDE SEQUENCE [LARGE SCALE GENOMIC DNA]</scope>
    <source>
        <strain evidence="12 13">K3-2</strain>
    </source>
</reference>
<evidence type="ECO:0000256" key="2">
    <source>
        <dbReference type="ARBA" id="ARBA00022559"/>
    </source>
</evidence>
<dbReference type="GO" id="GO:0020037">
    <property type="term" value="F:heme binding"/>
    <property type="evidence" value="ECO:0007669"/>
    <property type="project" value="InterPro"/>
</dbReference>
<keyword evidence="5" id="KW-0732">Signal</keyword>
<keyword evidence="13" id="KW-1185">Reference proteome</keyword>
<feature type="region of interest" description="Disordered" evidence="9">
    <location>
        <begin position="277"/>
        <end position="302"/>
    </location>
</feature>
<dbReference type="InterPro" id="IPR048328">
    <property type="entry name" value="Dyp_perox_C"/>
</dbReference>
<dbReference type="OrthoDB" id="9781066at2"/>
<evidence type="ECO:0000259" key="11">
    <source>
        <dbReference type="Pfam" id="PF20628"/>
    </source>
</evidence>
<dbReference type="SUPFAM" id="SSF54909">
    <property type="entry name" value="Dimeric alpha+beta barrel"/>
    <property type="match status" value="1"/>
</dbReference>
<organism evidence="12 13">
    <name type="scientific">Serinibacter arcticus</name>
    <dbReference type="NCBI Taxonomy" id="1655435"/>
    <lineage>
        <taxon>Bacteria</taxon>
        <taxon>Bacillati</taxon>
        <taxon>Actinomycetota</taxon>
        <taxon>Actinomycetes</taxon>
        <taxon>Micrococcales</taxon>
        <taxon>Beutenbergiaceae</taxon>
        <taxon>Serinibacter</taxon>
    </lineage>
</organism>
<dbReference type="Pfam" id="PF04261">
    <property type="entry name" value="Dyp_perox_N"/>
    <property type="match status" value="1"/>
</dbReference>
<evidence type="ECO:0000313" key="12">
    <source>
        <dbReference type="EMBL" id="TGO05659.1"/>
    </source>
</evidence>
<keyword evidence="3" id="KW-0349">Heme</keyword>
<dbReference type="PROSITE" id="PS51318">
    <property type="entry name" value="TAT"/>
    <property type="match status" value="1"/>
</dbReference>
<dbReference type="PROSITE" id="PS51404">
    <property type="entry name" value="DYP_PEROXIDASE"/>
    <property type="match status" value="1"/>
</dbReference>
<evidence type="ECO:0000259" key="10">
    <source>
        <dbReference type="Pfam" id="PF04261"/>
    </source>
</evidence>
<evidence type="ECO:0000256" key="7">
    <source>
        <dbReference type="ARBA" id="ARBA00023004"/>
    </source>
</evidence>
<comment type="caution">
    <text evidence="12">The sequence shown here is derived from an EMBL/GenBank/DDBJ whole genome shotgun (WGS) entry which is preliminary data.</text>
</comment>
<evidence type="ECO:0000256" key="1">
    <source>
        <dbReference type="ARBA" id="ARBA00001970"/>
    </source>
</evidence>
<dbReference type="NCBIfam" id="TIGR01413">
    <property type="entry name" value="Dyp_perox_fam"/>
    <property type="match status" value="1"/>
</dbReference>
<evidence type="ECO:0000256" key="8">
    <source>
        <dbReference type="ARBA" id="ARBA00025737"/>
    </source>
</evidence>
<proteinExistence type="inferred from homology"/>
<keyword evidence="7" id="KW-0408">Iron</keyword>
<dbReference type="AlphaFoldDB" id="A0A4Z1E3C4"/>
<dbReference type="Pfam" id="PF20628">
    <property type="entry name" value="Dyp_perox_C"/>
    <property type="match status" value="1"/>
</dbReference>
<dbReference type="InterPro" id="IPR006314">
    <property type="entry name" value="Dyp_peroxidase"/>
</dbReference>
<dbReference type="Proteomes" id="UP000297318">
    <property type="component" value="Unassembled WGS sequence"/>
</dbReference>
<sequence length="410" mass="43551">MSDDASAIPSPSRRQLLVGGGAVAGWGAALALGVDAAVAAPSSAPAAVPSQDTAGLRGASTVPFHGPHQAGVTVVPQAHSTFVALDLVDGVDRDALGRLMRLLTDDARRLTQGLPALADTEPELARRPARLTVTFGFGPGFVASAGGEAPGWLGPLPAFGVDRLEEGWSDGDLLLEVASDDPVTVAHAVRMLLKGTRAFATVRWLQQGFRDAYGSVPTGTTMRNLFGQIDGTVNLVPGSVDAEDLVWIRDGWLDRGTSVVVRRIAMNLETWDELDRPGREQSVGRRLDTGAPLTGTREHDEPDFDAVDAVGFPVIPEFSHIARARSADPRERFLRRGYNYDLPPRPGAISESGLIFVSFQADPVTQFVPVQRRLDELDLLNTWTTPIGSAVFAVPPGCQEGGFVGETLLG</sequence>
<dbReference type="RefSeq" id="WP_135849626.1">
    <property type="nucleotide sequence ID" value="NZ_RHPJ01000002.1"/>
</dbReference>
<keyword evidence="6" id="KW-0560">Oxidoreductase</keyword>
<feature type="domain" description="Dyp-type peroxidase C-terminal" evidence="11">
    <location>
        <begin position="222"/>
        <end position="398"/>
    </location>
</feature>
<comment type="similarity">
    <text evidence="8">Belongs to the DyP-type peroxidase family.</text>
</comment>
<dbReference type="InterPro" id="IPR048327">
    <property type="entry name" value="Dyp_perox_N"/>
</dbReference>
<dbReference type="PANTHER" id="PTHR30521:SF4">
    <property type="entry name" value="DEFERROCHELATASE"/>
    <property type="match status" value="1"/>
</dbReference>
<feature type="compositionally biased region" description="Basic and acidic residues" evidence="9">
    <location>
        <begin position="277"/>
        <end position="288"/>
    </location>
</feature>
<dbReference type="EMBL" id="RHPJ01000002">
    <property type="protein sequence ID" value="TGO05659.1"/>
    <property type="molecule type" value="Genomic_DNA"/>
</dbReference>
<name>A0A4Z1E3C4_9MICO</name>
<evidence type="ECO:0000256" key="9">
    <source>
        <dbReference type="SAM" id="MobiDB-lite"/>
    </source>
</evidence>
<evidence type="ECO:0000256" key="5">
    <source>
        <dbReference type="ARBA" id="ARBA00022729"/>
    </source>
</evidence>
<comment type="cofactor">
    <cofactor evidence="1">
        <name>heme b</name>
        <dbReference type="ChEBI" id="CHEBI:60344"/>
    </cofactor>
</comment>
<dbReference type="PANTHER" id="PTHR30521">
    <property type="entry name" value="DEFERROCHELATASE/PEROXIDASE"/>
    <property type="match status" value="1"/>
</dbReference>
<dbReference type="InterPro" id="IPR011008">
    <property type="entry name" value="Dimeric_a/b-barrel"/>
</dbReference>
<dbReference type="GO" id="GO:0046872">
    <property type="term" value="F:metal ion binding"/>
    <property type="evidence" value="ECO:0007669"/>
    <property type="project" value="UniProtKB-KW"/>
</dbReference>
<feature type="domain" description="Dyp-type peroxidase N-terminal" evidence="10">
    <location>
        <begin position="69"/>
        <end position="210"/>
    </location>
</feature>
<evidence type="ECO:0000256" key="6">
    <source>
        <dbReference type="ARBA" id="ARBA00023002"/>
    </source>
</evidence>
<evidence type="ECO:0000256" key="3">
    <source>
        <dbReference type="ARBA" id="ARBA00022617"/>
    </source>
</evidence>
<dbReference type="GO" id="GO:0004601">
    <property type="term" value="F:peroxidase activity"/>
    <property type="evidence" value="ECO:0007669"/>
    <property type="project" value="UniProtKB-KW"/>
</dbReference>
<dbReference type="GO" id="GO:0005829">
    <property type="term" value="C:cytosol"/>
    <property type="evidence" value="ECO:0007669"/>
    <property type="project" value="TreeGrafter"/>
</dbReference>
<accession>A0A4Z1E3C4</accession>